<dbReference type="KEGG" id="hsd:SD1D_0301"/>
<evidence type="ECO:0008006" key="5">
    <source>
        <dbReference type="Google" id="ProtNLM"/>
    </source>
</evidence>
<dbReference type="EMBL" id="LN879430">
    <property type="protein sequence ID" value="CUH91854.1"/>
    <property type="molecule type" value="Genomic_DNA"/>
</dbReference>
<name>A0A0K8J3B3_9FIRM</name>
<dbReference type="Proteomes" id="UP000196053">
    <property type="component" value="Chromosome I"/>
</dbReference>
<dbReference type="OrthoDB" id="2531933at2"/>
<accession>A0A0K8J3B3</accession>
<dbReference type="PROSITE" id="PS51257">
    <property type="entry name" value="PROKAR_LIPOPROTEIN"/>
    <property type="match status" value="1"/>
</dbReference>
<evidence type="ECO:0000256" key="2">
    <source>
        <dbReference type="SAM" id="SignalP"/>
    </source>
</evidence>
<sequence length="331" mass="37227">MKKSKIILLIYLTCIMFSACSSKDSSSKDSSINQTPSTPAKEDVSDLQQNDSKVYRFSWGYDVFRPGEEMGIYQEEGQLVRSTVYKGGELPLGVSIFINKDDSEPINFGLLVLVDGLPVEFTPEGERQATYMHPFQVIKDTICKFTLTPTFQSEAGRIDIIIAADLMNIQGDTAVLPLYVDNQSGEYNNKNSNNPVHVLSIPSDFQASPQSGDAHIPCWIYQADTDESMHTGQSATNRINLSSDGNEWLYESTTGLPGELRTIFFLDYKPYIVLNDKPYVDWSPSYGEMLSLPITFSDIEDSSIFMPVTIRMDDTDMKHQTLILRRFLINP</sequence>
<feature type="chain" id="PRO_5038857462" description="Secreted protein" evidence="2">
    <location>
        <begin position="22"/>
        <end position="331"/>
    </location>
</feature>
<evidence type="ECO:0000313" key="3">
    <source>
        <dbReference type="EMBL" id="CUH91854.1"/>
    </source>
</evidence>
<feature type="compositionally biased region" description="Low complexity" evidence="1">
    <location>
        <begin position="21"/>
        <end position="31"/>
    </location>
</feature>
<protein>
    <recommendedName>
        <fullName evidence="5">Secreted protein</fullName>
    </recommendedName>
</protein>
<keyword evidence="2" id="KW-0732">Signal</keyword>
<gene>
    <name evidence="3" type="ORF">SD1D_0301</name>
</gene>
<organism evidence="3 4">
    <name type="scientific">Herbinix luporum</name>
    <dbReference type="NCBI Taxonomy" id="1679721"/>
    <lineage>
        <taxon>Bacteria</taxon>
        <taxon>Bacillati</taxon>
        <taxon>Bacillota</taxon>
        <taxon>Clostridia</taxon>
        <taxon>Lachnospirales</taxon>
        <taxon>Lachnospiraceae</taxon>
        <taxon>Herbinix</taxon>
    </lineage>
</organism>
<dbReference type="RefSeq" id="WP_058257281.1">
    <property type="nucleotide sequence ID" value="NZ_DUPS01000054.1"/>
</dbReference>
<evidence type="ECO:0000256" key="1">
    <source>
        <dbReference type="SAM" id="MobiDB-lite"/>
    </source>
</evidence>
<feature type="region of interest" description="Disordered" evidence="1">
    <location>
        <begin position="21"/>
        <end position="47"/>
    </location>
</feature>
<dbReference type="AlphaFoldDB" id="A0A0K8J3B3"/>
<keyword evidence="4" id="KW-1185">Reference proteome</keyword>
<proteinExistence type="predicted"/>
<evidence type="ECO:0000313" key="4">
    <source>
        <dbReference type="Proteomes" id="UP000196053"/>
    </source>
</evidence>
<feature type="signal peptide" evidence="2">
    <location>
        <begin position="1"/>
        <end position="21"/>
    </location>
</feature>
<reference evidence="4" key="1">
    <citation type="submission" date="2015-09" db="EMBL/GenBank/DDBJ databases">
        <authorList>
            <person name="Wibberg D."/>
        </authorList>
    </citation>
    <scope>NUCLEOTIDE SEQUENCE [LARGE SCALE GENOMIC DNA]</scope>
    <source>
        <strain evidence="4">SD1D</strain>
    </source>
</reference>